<dbReference type="Pfam" id="PF01555">
    <property type="entry name" value="N6_N4_Mtase"/>
    <property type="match status" value="1"/>
</dbReference>
<dbReference type="GO" id="GO:0008170">
    <property type="term" value="F:N-methyltransferase activity"/>
    <property type="evidence" value="ECO:0007669"/>
    <property type="project" value="InterPro"/>
</dbReference>
<evidence type="ECO:0000313" key="10">
    <source>
        <dbReference type="EMBL" id="KYL04730.1"/>
    </source>
</evidence>
<dbReference type="Proteomes" id="UP000075816">
    <property type="component" value="Unassembled WGS sequence"/>
</dbReference>
<dbReference type="PRINTS" id="PR00508">
    <property type="entry name" value="S21N4MTFRASE"/>
</dbReference>
<reference evidence="10 11" key="1">
    <citation type="submission" date="2016-03" db="EMBL/GenBank/DDBJ databases">
        <title>Comparative genomics of human isolates of Fusobacterium necrophorum.</title>
        <authorList>
            <person name="Jensen A."/>
            <person name="Bank S."/>
            <person name="Andersen P.S."/>
            <person name="Kristensen L.H."/>
            <person name="Prag J."/>
        </authorList>
    </citation>
    <scope>NUCLEOTIDE SEQUENCE [LARGE SCALE GENOMIC DNA]</scope>
    <source>
        <strain evidence="10 11">LS_1264</strain>
    </source>
</reference>
<evidence type="ECO:0000256" key="5">
    <source>
        <dbReference type="ARBA" id="ARBA00022747"/>
    </source>
</evidence>
<protein>
    <recommendedName>
        <fullName evidence="8">Methyltransferase</fullName>
        <ecNumber evidence="8">2.1.1.-</ecNumber>
    </recommendedName>
</protein>
<comment type="similarity">
    <text evidence="1">Belongs to the N(4)/N(6)-methyltransferase family. N(4) subfamily.</text>
</comment>
<name>A0A162IYY2_9FUSO</name>
<dbReference type="PROSITE" id="PS00093">
    <property type="entry name" value="N4_MTASE"/>
    <property type="match status" value="1"/>
</dbReference>
<sequence>MKIMHGDCLKHLKMIKTESIDCIVTSPPYWQLRDYGVSAQIGMEESVEEYIDKLMSIMNELHRVLKKSGTFFLNLGDTYSNVTAKYWNGVNSKLTVENSKFEMVSQLRKTNVSRKSKIMIPERLCIKMIDSGWVLRNEIIWHKPNALPESLTDRFTNDFEKVFFFTKSQKYYFQKQYEPYSEKTLHSFKDGIMPTGKKKILSAGESKMAMKKMDKPWRAAYNEKGRNMRTVWSIANKGLREGHYASFPEELVRRCLLSGCPQNGIVLDPFLGSGTTLKVAKSLNLNGIGIELKKEYIDIAIHRIGEDLFTKIQIV</sequence>
<evidence type="ECO:0000313" key="11">
    <source>
        <dbReference type="Proteomes" id="UP000075816"/>
    </source>
</evidence>
<dbReference type="InterPro" id="IPR017985">
    <property type="entry name" value="MeTrfase_CN4_CS"/>
</dbReference>
<dbReference type="InterPro" id="IPR029063">
    <property type="entry name" value="SAM-dependent_MTases_sf"/>
</dbReference>
<comment type="caution">
    <text evidence="10">The sequence shown here is derived from an EMBL/GenBank/DDBJ whole genome shotgun (WGS) entry which is preliminary data.</text>
</comment>
<dbReference type="GO" id="GO:0032259">
    <property type="term" value="P:methylation"/>
    <property type="evidence" value="ECO:0007669"/>
    <property type="project" value="UniProtKB-KW"/>
</dbReference>
<accession>A0A162IYY2</accession>
<evidence type="ECO:0000259" key="9">
    <source>
        <dbReference type="Pfam" id="PF01555"/>
    </source>
</evidence>
<dbReference type="SUPFAM" id="SSF53335">
    <property type="entry name" value="S-adenosyl-L-methionine-dependent methyltransferases"/>
    <property type="match status" value="1"/>
</dbReference>
<evidence type="ECO:0000256" key="6">
    <source>
        <dbReference type="ARBA" id="ARBA00023125"/>
    </source>
</evidence>
<dbReference type="PANTHER" id="PTHR13370">
    <property type="entry name" value="RNA METHYLASE-RELATED"/>
    <property type="match status" value="1"/>
</dbReference>
<dbReference type="eggNOG" id="COG0863">
    <property type="taxonomic scope" value="Bacteria"/>
</dbReference>
<evidence type="ECO:0000256" key="4">
    <source>
        <dbReference type="ARBA" id="ARBA00022691"/>
    </source>
</evidence>
<evidence type="ECO:0000256" key="2">
    <source>
        <dbReference type="ARBA" id="ARBA00022603"/>
    </source>
</evidence>
<evidence type="ECO:0000256" key="8">
    <source>
        <dbReference type="RuleBase" id="RU362026"/>
    </source>
</evidence>
<dbReference type="GO" id="GO:0005737">
    <property type="term" value="C:cytoplasm"/>
    <property type="evidence" value="ECO:0007669"/>
    <property type="project" value="TreeGrafter"/>
</dbReference>
<dbReference type="Gene3D" id="3.40.50.150">
    <property type="entry name" value="Vaccinia Virus protein VP39"/>
    <property type="match status" value="1"/>
</dbReference>
<comment type="catalytic activity">
    <reaction evidence="7">
        <text>a 2'-deoxycytidine in DNA + S-adenosyl-L-methionine = an N(4)-methyl-2'-deoxycytidine in DNA + S-adenosyl-L-homocysteine + H(+)</text>
        <dbReference type="Rhea" id="RHEA:16857"/>
        <dbReference type="Rhea" id="RHEA-COMP:11369"/>
        <dbReference type="Rhea" id="RHEA-COMP:13674"/>
        <dbReference type="ChEBI" id="CHEBI:15378"/>
        <dbReference type="ChEBI" id="CHEBI:57856"/>
        <dbReference type="ChEBI" id="CHEBI:59789"/>
        <dbReference type="ChEBI" id="CHEBI:85452"/>
        <dbReference type="ChEBI" id="CHEBI:137933"/>
        <dbReference type="EC" id="2.1.1.113"/>
    </reaction>
</comment>
<dbReference type="PANTHER" id="PTHR13370:SF3">
    <property type="entry name" value="TRNA (GUANINE(10)-N2)-METHYLTRANSFERASE HOMOLOG"/>
    <property type="match status" value="1"/>
</dbReference>
<keyword evidence="2 10" id="KW-0489">Methyltransferase</keyword>
<evidence type="ECO:0000256" key="1">
    <source>
        <dbReference type="ARBA" id="ARBA00010203"/>
    </source>
</evidence>
<keyword evidence="5" id="KW-0680">Restriction system</keyword>
<dbReference type="AlphaFoldDB" id="A0A162IYY2"/>
<keyword evidence="3" id="KW-0808">Transferase</keyword>
<evidence type="ECO:0000256" key="7">
    <source>
        <dbReference type="ARBA" id="ARBA00049120"/>
    </source>
</evidence>
<dbReference type="EMBL" id="LVEA01000031">
    <property type="protein sequence ID" value="KYL04730.1"/>
    <property type="molecule type" value="Genomic_DNA"/>
</dbReference>
<organism evidence="10 11">
    <name type="scientific">Fusobacterium necrophorum subsp. funduliforme</name>
    <dbReference type="NCBI Taxonomy" id="143387"/>
    <lineage>
        <taxon>Bacteria</taxon>
        <taxon>Fusobacteriati</taxon>
        <taxon>Fusobacteriota</taxon>
        <taxon>Fusobacteriia</taxon>
        <taxon>Fusobacteriales</taxon>
        <taxon>Fusobacteriaceae</taxon>
        <taxon>Fusobacterium</taxon>
    </lineage>
</organism>
<proteinExistence type="inferred from homology"/>
<keyword evidence="6" id="KW-0238">DNA-binding</keyword>
<gene>
    <name evidence="10" type="ORF">A2J07_05335</name>
</gene>
<dbReference type="GO" id="GO:0015667">
    <property type="term" value="F:site-specific DNA-methyltransferase (cytosine-N4-specific) activity"/>
    <property type="evidence" value="ECO:0007669"/>
    <property type="project" value="UniProtKB-EC"/>
</dbReference>
<evidence type="ECO:0000256" key="3">
    <source>
        <dbReference type="ARBA" id="ARBA00022679"/>
    </source>
</evidence>
<feature type="domain" description="DNA methylase N-4/N-6" evidence="9">
    <location>
        <begin position="20"/>
        <end position="300"/>
    </location>
</feature>
<keyword evidence="4" id="KW-0949">S-adenosyl-L-methionine</keyword>
<dbReference type="InterPro" id="IPR002941">
    <property type="entry name" value="DNA_methylase_N4/N6"/>
</dbReference>
<dbReference type="EC" id="2.1.1.-" evidence="8"/>
<dbReference type="GO" id="GO:0009307">
    <property type="term" value="P:DNA restriction-modification system"/>
    <property type="evidence" value="ECO:0007669"/>
    <property type="project" value="UniProtKB-KW"/>
</dbReference>
<dbReference type="GO" id="GO:0003677">
    <property type="term" value="F:DNA binding"/>
    <property type="evidence" value="ECO:0007669"/>
    <property type="project" value="UniProtKB-KW"/>
</dbReference>
<dbReference type="RefSeq" id="WP_005957551.1">
    <property type="nucleotide sequence ID" value="NZ_LVEA01000031.1"/>
</dbReference>
<dbReference type="InterPro" id="IPR001091">
    <property type="entry name" value="RM_Methyltransferase"/>
</dbReference>